<dbReference type="Proteomes" id="UP000247696">
    <property type="component" value="Chromosome"/>
</dbReference>
<dbReference type="CDD" id="cd05269">
    <property type="entry name" value="TMR_SDR_a"/>
    <property type="match status" value="1"/>
</dbReference>
<dbReference type="PANTHER" id="PTHR47129">
    <property type="entry name" value="QUINONE OXIDOREDUCTASE 2"/>
    <property type="match status" value="1"/>
</dbReference>
<dbReference type="EC" id="1.6.5.2" evidence="2"/>
<dbReference type="EMBL" id="CP024988">
    <property type="protein sequence ID" value="AWT24895.1"/>
    <property type="molecule type" value="Genomic_DNA"/>
</dbReference>
<dbReference type="InterPro" id="IPR036291">
    <property type="entry name" value="NAD(P)-bd_dom_sf"/>
</dbReference>
<dbReference type="InterPro" id="IPR008030">
    <property type="entry name" value="NmrA-like"/>
</dbReference>
<accession>A0A2Z3YLJ1</accession>
<keyword evidence="3" id="KW-1185">Reference proteome</keyword>
<dbReference type="Pfam" id="PF05368">
    <property type="entry name" value="NmrA"/>
    <property type="match status" value="1"/>
</dbReference>
<dbReference type="STRING" id="1737425.GCA_900049755_01843"/>
<name>A0A2Z3YLJ1_9CORY</name>
<dbReference type="RefSeq" id="WP_110480758.1">
    <property type="nucleotide sequence ID" value="NZ_CP024988.1"/>
</dbReference>
<evidence type="ECO:0000259" key="1">
    <source>
        <dbReference type="Pfam" id="PF05368"/>
    </source>
</evidence>
<proteinExistence type="predicted"/>
<dbReference type="OrthoDB" id="5510591at2"/>
<dbReference type="PANTHER" id="PTHR47129:SF1">
    <property type="entry name" value="NMRA-LIKE DOMAIN-CONTAINING PROTEIN"/>
    <property type="match status" value="1"/>
</dbReference>
<dbReference type="Gene3D" id="3.40.50.720">
    <property type="entry name" value="NAD(P)-binding Rossmann-like Domain"/>
    <property type="match status" value="1"/>
</dbReference>
<dbReference type="AlphaFoldDB" id="A0A2Z3YLJ1"/>
<dbReference type="InterPro" id="IPR052718">
    <property type="entry name" value="NmrA-type_oxidoreductase"/>
</dbReference>
<dbReference type="GO" id="GO:0003955">
    <property type="term" value="F:NAD(P)H dehydrogenase (quinone) activity"/>
    <property type="evidence" value="ECO:0007669"/>
    <property type="project" value="UniProtKB-EC"/>
</dbReference>
<dbReference type="KEGG" id="cpre:Csp1_00580"/>
<reference evidence="3" key="1">
    <citation type="submission" date="2017-11" db="EMBL/GenBank/DDBJ databases">
        <title>Otitis media/interna in a cat caused by the recently described species Corynebacterium provencense.</title>
        <authorList>
            <person name="Kittl S."/>
            <person name="Brodard I."/>
            <person name="Rychener L."/>
            <person name="Jores J."/>
            <person name="Roosje P."/>
            <person name="Gobeli Brawand S."/>
        </authorList>
    </citation>
    <scope>NUCLEOTIDE SEQUENCE [LARGE SCALE GENOMIC DNA]</scope>
    <source>
        <strain evidence="3">17KM38</strain>
    </source>
</reference>
<feature type="domain" description="NmrA-like" evidence="1">
    <location>
        <begin position="2"/>
        <end position="244"/>
    </location>
</feature>
<protein>
    <submittedName>
        <fullName evidence="2">Quinone oxidoreductase 2</fullName>
        <ecNumber evidence="2">1.6.5.2</ecNumber>
    </submittedName>
</protein>
<gene>
    <name evidence="2" type="primary">qorB</name>
    <name evidence="2" type="ORF">Csp1_00580</name>
</gene>
<keyword evidence="2" id="KW-0560">Oxidoreductase</keyword>
<evidence type="ECO:0000313" key="3">
    <source>
        <dbReference type="Proteomes" id="UP000247696"/>
    </source>
</evidence>
<dbReference type="Gene3D" id="3.90.25.10">
    <property type="entry name" value="UDP-galactose 4-epimerase, domain 1"/>
    <property type="match status" value="1"/>
</dbReference>
<evidence type="ECO:0000313" key="2">
    <source>
        <dbReference type="EMBL" id="AWT24895.1"/>
    </source>
</evidence>
<dbReference type="SUPFAM" id="SSF51735">
    <property type="entry name" value="NAD(P)-binding Rossmann-fold domains"/>
    <property type="match status" value="1"/>
</dbReference>
<sequence>MTILVTAATGHLGHLVIDSLIARGADPANIIAGARTPEKASDLTDRGVRVVHLDYDDPGSVTAAVEGVDRVLLISGSEIGHRVPQHRTVIDAAAAAGVDLLAYTSCGEATTTDFMLAPEHKATEEAIHASGVPYTVLRNVWYIENYLPDALQVRETGVLNGAVGDGRVAAATRADYADAAAVVLLADDADGAPTYAGRTFELSGKALTYPEIAAALGEAVGREVVYRDLEPEEFLSTLEKAGLPQGQIDFLTALNAGIARGGLDIESPALGELIGREPTSFADGIRAALPRD</sequence>
<organism evidence="2 3">
    <name type="scientific">Corynebacterium provencense</name>
    <dbReference type="NCBI Taxonomy" id="1737425"/>
    <lineage>
        <taxon>Bacteria</taxon>
        <taxon>Bacillati</taxon>
        <taxon>Actinomycetota</taxon>
        <taxon>Actinomycetes</taxon>
        <taxon>Mycobacteriales</taxon>
        <taxon>Corynebacteriaceae</taxon>
        <taxon>Corynebacterium</taxon>
    </lineage>
</organism>